<evidence type="ECO:0000313" key="3">
    <source>
        <dbReference type="EMBL" id="MFC0215130.1"/>
    </source>
</evidence>
<dbReference type="PROSITE" id="PS51257">
    <property type="entry name" value="PROKAR_LIPOPROTEIN"/>
    <property type="match status" value="1"/>
</dbReference>
<reference evidence="3 4" key="1">
    <citation type="submission" date="2024-09" db="EMBL/GenBank/DDBJ databases">
        <authorList>
            <person name="Sun Q."/>
            <person name="Mori K."/>
        </authorList>
    </citation>
    <scope>NUCLEOTIDE SEQUENCE [LARGE SCALE GENOMIC DNA]</scope>
    <source>
        <strain evidence="3 4">CCM 7759</strain>
    </source>
</reference>
<keyword evidence="2" id="KW-0732">Signal</keyword>
<keyword evidence="4" id="KW-1185">Reference proteome</keyword>
<feature type="signal peptide" evidence="2">
    <location>
        <begin position="1"/>
        <end position="26"/>
    </location>
</feature>
<name>A0ABV6DR54_9BACL</name>
<organism evidence="3 4">
    <name type="scientific">Paenibacillus chartarius</name>
    <dbReference type="NCBI Taxonomy" id="747481"/>
    <lineage>
        <taxon>Bacteria</taxon>
        <taxon>Bacillati</taxon>
        <taxon>Bacillota</taxon>
        <taxon>Bacilli</taxon>
        <taxon>Bacillales</taxon>
        <taxon>Paenibacillaceae</taxon>
        <taxon>Paenibacillus</taxon>
    </lineage>
</organism>
<protein>
    <recommendedName>
        <fullName evidence="5">VCBS repeat-containing protein</fullName>
    </recommendedName>
</protein>
<feature type="compositionally biased region" description="Low complexity" evidence="1">
    <location>
        <begin position="55"/>
        <end position="64"/>
    </location>
</feature>
<evidence type="ECO:0000256" key="2">
    <source>
        <dbReference type="SAM" id="SignalP"/>
    </source>
</evidence>
<feature type="region of interest" description="Disordered" evidence="1">
    <location>
        <begin position="43"/>
        <end position="64"/>
    </location>
</feature>
<sequence>MMRFRHCTWHLILLLAAGCAASPAVPEHGKGPEEIPPMAAALTSPAESPATLSSVPQQPAAPVKPATAESVIPLRWVEAPSPAPLPPARTSDLQHGVAMVRELTLEGLGAAVYLYEHPEDKDHVYGVLSLKDGMAAELGPVAGSVYLEGVEADSLTLFGKRMIRIRGAVGAAAAVTRYIAWDEGQPPKLELLVEEGHAAELDVDGDGKREVIASGGTNPAIVLYKQNVDGAVLRAELNEPLKADSVTVTEEGVFEAMSVSSPDVRLYRLASEGLRLTAAYDKETYLSNRTSRR</sequence>
<accession>A0ABV6DR54</accession>
<evidence type="ECO:0000256" key="1">
    <source>
        <dbReference type="SAM" id="MobiDB-lite"/>
    </source>
</evidence>
<evidence type="ECO:0008006" key="5">
    <source>
        <dbReference type="Google" id="ProtNLM"/>
    </source>
</evidence>
<dbReference type="RefSeq" id="WP_377472574.1">
    <property type="nucleotide sequence ID" value="NZ_JBHLWN010000082.1"/>
</dbReference>
<dbReference type="EMBL" id="JBHLWN010000082">
    <property type="protein sequence ID" value="MFC0215130.1"/>
    <property type="molecule type" value="Genomic_DNA"/>
</dbReference>
<evidence type="ECO:0000313" key="4">
    <source>
        <dbReference type="Proteomes" id="UP001589776"/>
    </source>
</evidence>
<proteinExistence type="predicted"/>
<dbReference type="Proteomes" id="UP001589776">
    <property type="component" value="Unassembled WGS sequence"/>
</dbReference>
<comment type="caution">
    <text evidence="3">The sequence shown here is derived from an EMBL/GenBank/DDBJ whole genome shotgun (WGS) entry which is preliminary data.</text>
</comment>
<gene>
    <name evidence="3" type="ORF">ACFFK0_22290</name>
</gene>
<feature type="chain" id="PRO_5046476541" description="VCBS repeat-containing protein" evidence="2">
    <location>
        <begin position="27"/>
        <end position="293"/>
    </location>
</feature>